<evidence type="ECO:0000256" key="2">
    <source>
        <dbReference type="ARBA" id="ARBA00016956"/>
    </source>
</evidence>
<dbReference type="EMBL" id="CP130612">
    <property type="protein sequence ID" value="WKW12372.1"/>
    <property type="molecule type" value="Genomic_DNA"/>
</dbReference>
<keyword evidence="4 5" id="KW-0648">Protein biosynthesis</keyword>
<evidence type="ECO:0000256" key="3">
    <source>
        <dbReference type="ARBA" id="ARBA00022768"/>
    </source>
</evidence>
<accession>A0AA49K068</accession>
<dbReference type="EMBL" id="CP130613">
    <property type="protein sequence ID" value="WKW15279.1"/>
    <property type="molecule type" value="Genomic_DNA"/>
</dbReference>
<organism evidence="8 9">
    <name type="scientific">Pseudogemmatithrix spongiicola</name>
    <dbReference type="NCBI Taxonomy" id="3062599"/>
    <lineage>
        <taxon>Bacteria</taxon>
        <taxon>Pseudomonadati</taxon>
        <taxon>Gemmatimonadota</taxon>
        <taxon>Gemmatimonadia</taxon>
        <taxon>Gemmatimonadales</taxon>
        <taxon>Gemmatimonadaceae</taxon>
        <taxon>Pseudogemmatithrix</taxon>
    </lineage>
</organism>
<dbReference type="InterPro" id="IPR014039">
    <property type="entry name" value="Transl_elong_EFTs/EF1B_dimer"/>
</dbReference>
<evidence type="ECO:0000313" key="9">
    <source>
        <dbReference type="Proteomes" id="UP001229955"/>
    </source>
</evidence>
<feature type="domain" description="Translation elongation factor EFTs/EF1B dimerisation" evidence="6">
    <location>
        <begin position="75"/>
        <end position="298"/>
    </location>
</feature>
<evidence type="ECO:0000256" key="5">
    <source>
        <dbReference type="HAMAP-Rule" id="MF_00050"/>
    </source>
</evidence>
<evidence type="ECO:0000259" key="6">
    <source>
        <dbReference type="Pfam" id="PF00889"/>
    </source>
</evidence>
<evidence type="ECO:0000256" key="1">
    <source>
        <dbReference type="ARBA" id="ARBA00005532"/>
    </source>
</evidence>
<dbReference type="PROSITE" id="PS01126">
    <property type="entry name" value="EF_TS_1"/>
    <property type="match status" value="1"/>
</dbReference>
<dbReference type="Proteomes" id="UP001229955">
    <property type="component" value="Chromosome"/>
</dbReference>
<dbReference type="Gene3D" id="3.30.479.20">
    <property type="entry name" value="Elongation factor Ts, dimerisation domain"/>
    <property type="match status" value="2"/>
</dbReference>
<dbReference type="Pfam" id="PF00889">
    <property type="entry name" value="EF_TS"/>
    <property type="match status" value="1"/>
</dbReference>
<protein>
    <recommendedName>
        <fullName evidence="2 5">Elongation factor Ts</fullName>
        <shortName evidence="5">EF-Ts</shortName>
    </recommendedName>
</protein>
<dbReference type="CDD" id="cd14275">
    <property type="entry name" value="UBA_EF-Ts"/>
    <property type="match status" value="1"/>
</dbReference>
<dbReference type="FunFam" id="1.10.286.20:FF:000001">
    <property type="entry name" value="Elongation factor Ts"/>
    <property type="match status" value="1"/>
</dbReference>
<sequence length="299" mass="31526">MSATQISAKDVAELRARTGAGMMDCKKALEEANGDMNLAVDILRKKGIAKADKRADRAASEGQIVIWTNADATVAAMIELNCETDFVGRNDEFVALSKKLAEHLGQDAAVDGLVAVGAEGAYLSTPWAFDKAQTVGDIVKAASAKTGEKVELRRIARFATSGVAGSYLHFNGKAGVLVEIAGGKGEQANELGKHVAEHVAAGVPVVAIAVDKDGVSQEFLAKEREIFVAQAVESGKPEAIAQKMVEGRIQKLLGEVTLLGQPWVRDDKQTVGDLVAATAKAAGQPLAVKRFVRFKMGES</sequence>
<dbReference type="SUPFAM" id="SSF46934">
    <property type="entry name" value="UBA-like"/>
    <property type="match status" value="1"/>
</dbReference>
<dbReference type="InterPro" id="IPR009060">
    <property type="entry name" value="UBA-like_sf"/>
</dbReference>
<keyword evidence="9" id="KW-1185">Reference proteome</keyword>
<dbReference type="HAMAP" id="MF_00050">
    <property type="entry name" value="EF_Ts"/>
    <property type="match status" value="1"/>
</dbReference>
<reference evidence="8" key="1">
    <citation type="submission" date="2023-07" db="EMBL/GenBank/DDBJ databases">
        <authorList>
            <person name="Haufschild T."/>
            <person name="Kallscheuer N."/>
            <person name="Hammer J."/>
            <person name="Kohn T."/>
            <person name="Kabuu M."/>
            <person name="Jogler M."/>
            <person name="Wohfarth N."/>
            <person name="Heuer A."/>
            <person name="Rohde M."/>
            <person name="van Teeseling M.C.F."/>
            <person name="Jogler C."/>
        </authorList>
    </citation>
    <scope>NUCLEOTIDE SEQUENCE</scope>
    <source>
        <strain evidence="7">Strain 138</strain>
        <strain evidence="8">Strain 318</strain>
    </source>
</reference>
<dbReference type="FunFam" id="1.10.8.10:FF:000001">
    <property type="entry name" value="Elongation factor Ts"/>
    <property type="match status" value="1"/>
</dbReference>
<evidence type="ECO:0000313" key="7">
    <source>
        <dbReference type="EMBL" id="WKW12372.1"/>
    </source>
</evidence>
<keyword evidence="3 5" id="KW-0251">Elongation factor</keyword>
<accession>A0AA49Q4Z9</accession>
<dbReference type="PANTHER" id="PTHR11741:SF0">
    <property type="entry name" value="ELONGATION FACTOR TS, MITOCHONDRIAL"/>
    <property type="match status" value="1"/>
</dbReference>
<keyword evidence="5" id="KW-0963">Cytoplasm</keyword>
<dbReference type="Gene3D" id="1.10.286.20">
    <property type="match status" value="1"/>
</dbReference>
<dbReference type="Gene3D" id="1.10.8.10">
    <property type="entry name" value="DNA helicase RuvA subunit, C-terminal domain"/>
    <property type="match status" value="1"/>
</dbReference>
<feature type="region of interest" description="Involved in Mg(2+) ion dislocation from EF-Tu" evidence="5">
    <location>
        <begin position="84"/>
        <end position="87"/>
    </location>
</feature>
<evidence type="ECO:0000256" key="4">
    <source>
        <dbReference type="ARBA" id="ARBA00022917"/>
    </source>
</evidence>
<comment type="subcellular location">
    <subcellularLocation>
        <location evidence="5">Cytoplasm</location>
    </subcellularLocation>
</comment>
<comment type="similarity">
    <text evidence="1 5">Belongs to the EF-Ts family.</text>
</comment>
<dbReference type="InterPro" id="IPR018101">
    <property type="entry name" value="Transl_elong_Ts_CS"/>
</dbReference>
<dbReference type="GO" id="GO:0003746">
    <property type="term" value="F:translation elongation factor activity"/>
    <property type="evidence" value="ECO:0007669"/>
    <property type="project" value="UniProtKB-UniRule"/>
</dbReference>
<gene>
    <name evidence="5 8" type="primary">tsf</name>
    <name evidence="7" type="ORF">Strain138_001657</name>
    <name evidence="8" type="ORF">Strain318_001656</name>
</gene>
<name>A0AA49K068_9BACT</name>
<dbReference type="SUPFAM" id="SSF54713">
    <property type="entry name" value="Elongation factor Ts (EF-Ts), dimerisation domain"/>
    <property type="match status" value="2"/>
</dbReference>
<dbReference type="PANTHER" id="PTHR11741">
    <property type="entry name" value="ELONGATION FACTOR TS"/>
    <property type="match status" value="1"/>
</dbReference>
<dbReference type="InterPro" id="IPR036402">
    <property type="entry name" value="EF-Ts_dimer_sf"/>
</dbReference>
<evidence type="ECO:0000313" key="8">
    <source>
        <dbReference type="EMBL" id="WKW15279.1"/>
    </source>
</evidence>
<dbReference type="KEGG" id="pspc:Strain318_001656"/>
<dbReference type="AlphaFoldDB" id="A0AA49K068"/>
<proteinExistence type="inferred from homology"/>
<comment type="function">
    <text evidence="5">Associates with the EF-Tu.GDP complex and induces the exchange of GDP to GTP. It remains bound to the aminoacyl-tRNA.EF-Tu.GTP complex up to the GTP hydrolysis stage on the ribosome.</text>
</comment>
<dbReference type="InterPro" id="IPR001816">
    <property type="entry name" value="Transl_elong_EFTs/EF1B"/>
</dbReference>
<dbReference type="RefSeq" id="WP_367885248.1">
    <property type="nucleotide sequence ID" value="NZ_CP130612.1"/>
</dbReference>
<dbReference type="GO" id="GO:0005737">
    <property type="term" value="C:cytoplasm"/>
    <property type="evidence" value="ECO:0007669"/>
    <property type="project" value="UniProtKB-SubCell"/>
</dbReference>
<dbReference type="NCBIfam" id="TIGR00116">
    <property type="entry name" value="tsf"/>
    <property type="match status" value="1"/>
</dbReference>